<dbReference type="InterPro" id="IPR029058">
    <property type="entry name" value="AB_hydrolase_fold"/>
</dbReference>
<evidence type="ECO:0000256" key="2">
    <source>
        <dbReference type="ARBA" id="ARBA00022729"/>
    </source>
</evidence>
<dbReference type="SUPFAM" id="SSF53474">
    <property type="entry name" value="alpha/beta-Hydrolases"/>
    <property type="match status" value="2"/>
</dbReference>
<dbReference type="Proteomes" id="UP000551616">
    <property type="component" value="Unassembled WGS sequence"/>
</dbReference>
<evidence type="ECO:0000256" key="3">
    <source>
        <dbReference type="ARBA" id="ARBA00022801"/>
    </source>
</evidence>
<keyword evidence="1" id="KW-0719">Serine esterase</keyword>
<dbReference type="PANTHER" id="PTHR22946">
    <property type="entry name" value="DIENELACTONE HYDROLASE DOMAIN-CONTAINING PROTEIN-RELATED"/>
    <property type="match status" value="1"/>
</dbReference>
<dbReference type="RefSeq" id="WP_207395279.1">
    <property type="nucleotide sequence ID" value="NZ_JABRWO010000002.1"/>
</dbReference>
<gene>
    <name evidence="7" type="ORF">HOV93_09500</name>
</gene>
<dbReference type="EMBL" id="JABRWO010000002">
    <property type="protein sequence ID" value="MBA2113798.1"/>
    <property type="molecule type" value="Genomic_DNA"/>
</dbReference>
<evidence type="ECO:0000259" key="5">
    <source>
        <dbReference type="Pfam" id="PF12146"/>
    </source>
</evidence>
<feature type="domain" description="4-O-methyl-glucuronoyl methylesterase-like" evidence="6">
    <location>
        <begin position="182"/>
        <end position="313"/>
    </location>
</feature>
<dbReference type="Pfam" id="PF12146">
    <property type="entry name" value="Hydrolase_4"/>
    <property type="match status" value="1"/>
</dbReference>
<feature type="chain" id="PRO_5030924912" description="Serine aminopeptidase S33 domain-containing protein" evidence="4">
    <location>
        <begin position="24"/>
        <end position="724"/>
    </location>
</feature>
<protein>
    <recommendedName>
        <fullName evidence="9">Serine aminopeptidase S33 domain-containing protein</fullName>
    </recommendedName>
</protein>
<evidence type="ECO:0000256" key="4">
    <source>
        <dbReference type="SAM" id="SignalP"/>
    </source>
</evidence>
<keyword evidence="3" id="KW-0378">Hydrolase</keyword>
<dbReference type="InterPro" id="IPR022742">
    <property type="entry name" value="Hydrolase_4"/>
</dbReference>
<dbReference type="PANTHER" id="PTHR22946:SF9">
    <property type="entry name" value="POLYKETIDE TRANSFERASE AF380"/>
    <property type="match status" value="1"/>
</dbReference>
<keyword evidence="8" id="KW-1185">Reference proteome</keyword>
<dbReference type="Gene3D" id="3.40.50.1820">
    <property type="entry name" value="alpha/beta hydrolase"/>
    <property type="match status" value="2"/>
</dbReference>
<evidence type="ECO:0000313" key="7">
    <source>
        <dbReference type="EMBL" id="MBA2113798.1"/>
    </source>
</evidence>
<feature type="signal peptide" evidence="4">
    <location>
        <begin position="1"/>
        <end position="23"/>
    </location>
</feature>
<dbReference type="InterPro" id="IPR054579">
    <property type="entry name" value="GCE-like_dom"/>
</dbReference>
<dbReference type="AlphaFoldDB" id="A0A7V9A614"/>
<evidence type="ECO:0000313" key="8">
    <source>
        <dbReference type="Proteomes" id="UP000551616"/>
    </source>
</evidence>
<keyword evidence="2 4" id="KW-0732">Signal</keyword>
<feature type="domain" description="Serine aminopeptidase S33" evidence="5">
    <location>
        <begin position="492"/>
        <end position="614"/>
    </location>
</feature>
<reference evidence="7 8" key="1">
    <citation type="submission" date="2020-05" db="EMBL/GenBank/DDBJ databases">
        <title>Bremerella alba sp. nov., a novel planctomycete isolated from the surface of the macroalga Fucus spiralis.</title>
        <authorList>
            <person name="Godinho O."/>
            <person name="Botelho R."/>
            <person name="Albuquerque L."/>
            <person name="Wiegand S."/>
            <person name="Da Costa M.S."/>
            <person name="Lobo-Da-Cunha A."/>
            <person name="Jogler C."/>
            <person name="Lage O.M."/>
        </authorList>
    </citation>
    <scope>NUCLEOTIDE SEQUENCE [LARGE SCALE GENOMIC DNA]</scope>
    <source>
        <strain evidence="7 8">FF15</strain>
    </source>
</reference>
<evidence type="ECO:0000259" key="6">
    <source>
        <dbReference type="Pfam" id="PF22244"/>
    </source>
</evidence>
<comment type="caution">
    <text evidence="7">The sequence shown here is derived from an EMBL/GenBank/DDBJ whole genome shotgun (WGS) entry which is preliminary data.</text>
</comment>
<accession>A0A7V9A614</accession>
<name>A0A7V9A614_9BACT</name>
<evidence type="ECO:0008006" key="9">
    <source>
        <dbReference type="Google" id="ProtNLM"/>
    </source>
</evidence>
<dbReference type="Pfam" id="PF22244">
    <property type="entry name" value="GCE_fung"/>
    <property type="match status" value="1"/>
</dbReference>
<proteinExistence type="predicted"/>
<dbReference type="GO" id="GO:0052689">
    <property type="term" value="F:carboxylic ester hydrolase activity"/>
    <property type="evidence" value="ECO:0007669"/>
    <property type="project" value="UniProtKB-KW"/>
</dbReference>
<organism evidence="7 8">
    <name type="scientific">Bremerella alba</name>
    <dbReference type="NCBI Taxonomy" id="980252"/>
    <lineage>
        <taxon>Bacteria</taxon>
        <taxon>Pseudomonadati</taxon>
        <taxon>Planctomycetota</taxon>
        <taxon>Planctomycetia</taxon>
        <taxon>Pirellulales</taxon>
        <taxon>Pirellulaceae</taxon>
        <taxon>Bremerella</taxon>
    </lineage>
</organism>
<dbReference type="InterPro" id="IPR050261">
    <property type="entry name" value="FrsA_esterase"/>
</dbReference>
<evidence type="ECO:0000256" key="1">
    <source>
        <dbReference type="ARBA" id="ARBA00022487"/>
    </source>
</evidence>
<sequence length="724" mass="81856">MKRRRYVIPCIAFVFFSTALCDADENSRTGYSDADLPDAMTCLNGEVVKTTDDWKARKVEIKKLWCDYYIGHFPQEVPSLLSAEVISTQASADGSTRKRIVLTFDTPNQRSFEIEVWEPDPADVTAKPLLITSPRFYQKDNWGKEALKRGYIVCLFPGLDTHHREPDYPEYENVWRTFQKEYPDATWSSSLGIQAWLASRTLDYLLSPTSGYPIDDKAVGMTGFSRYGKQSIYAAAFDQRITCVVARSSGSPAASPYRFTGRETFMETPEDFPSAWALKSLKDFQGRENELPIASNALIACIAPRHLMIDTAYNDGGDPTFGVERSYLNAKKAWDLYGKSENICLSYRKGNHGPITNEQVQHNLDYFDMAFGRSEAKQSDFPEVLLHAFDWNTWKASQRRSDLTIAPQASVRQKIEWMLGEPSSSIKSAGEYHIKSGSELGVADSSRDRWNPGGIQRVPFSFSGKMHGNIFFNPNRTQFKATVVWLHPWNYSHGSNEGYGVQGTTVYYRLAQQGYKVVMYDQFGFGDHLTDAVGFYDEHPAWSRLGRAVYDVSKVIDFLVDGKGITAEPVPPTDPKKIYICGFAYGGMVGLYATALDERIAGIACFSGFTPMRSDGDSKPTGGIRRFWQWHALMPKLGLYHGNEEGIPYDYEDVLGLIAPRKCLIYAPKRDRFADHDDLKSCTKKARASWQDSREMTFLTPDDICRFQSTQQDALLRWLEAAVD</sequence>